<proteinExistence type="predicted"/>
<dbReference type="Proteomes" id="UP000265520">
    <property type="component" value="Unassembled WGS sequence"/>
</dbReference>
<feature type="non-terminal residue" evidence="1">
    <location>
        <position position="1"/>
    </location>
</feature>
<evidence type="ECO:0000313" key="2">
    <source>
        <dbReference type="Proteomes" id="UP000265520"/>
    </source>
</evidence>
<name>A0A392QWI1_9FABA</name>
<keyword evidence="2" id="KW-1185">Reference proteome</keyword>
<accession>A0A392QWI1</accession>
<dbReference type="EMBL" id="LXQA010162527">
    <property type="protein sequence ID" value="MCI27950.1"/>
    <property type="molecule type" value="Genomic_DNA"/>
</dbReference>
<dbReference type="AlphaFoldDB" id="A0A392QWI1"/>
<protein>
    <submittedName>
        <fullName evidence="1">Uncharacterized protein</fullName>
    </submittedName>
</protein>
<evidence type="ECO:0000313" key="1">
    <source>
        <dbReference type="EMBL" id="MCI27950.1"/>
    </source>
</evidence>
<comment type="caution">
    <text evidence="1">The sequence shown here is derived from an EMBL/GenBank/DDBJ whole genome shotgun (WGS) entry which is preliminary data.</text>
</comment>
<sequence length="29" mass="3454">VILGYVKMELPQTEHWTLLFFLVSNSFLQ</sequence>
<reference evidence="1 2" key="1">
    <citation type="journal article" date="2018" name="Front. Plant Sci.">
        <title>Red Clover (Trifolium pratense) and Zigzag Clover (T. medium) - A Picture of Genomic Similarities and Differences.</title>
        <authorList>
            <person name="Dluhosova J."/>
            <person name="Istvanek J."/>
            <person name="Nedelnik J."/>
            <person name="Repkova J."/>
        </authorList>
    </citation>
    <scope>NUCLEOTIDE SEQUENCE [LARGE SCALE GENOMIC DNA]</scope>
    <source>
        <strain evidence="2">cv. 10/8</strain>
        <tissue evidence="1">Leaf</tissue>
    </source>
</reference>
<organism evidence="1 2">
    <name type="scientific">Trifolium medium</name>
    <dbReference type="NCBI Taxonomy" id="97028"/>
    <lineage>
        <taxon>Eukaryota</taxon>
        <taxon>Viridiplantae</taxon>
        <taxon>Streptophyta</taxon>
        <taxon>Embryophyta</taxon>
        <taxon>Tracheophyta</taxon>
        <taxon>Spermatophyta</taxon>
        <taxon>Magnoliopsida</taxon>
        <taxon>eudicotyledons</taxon>
        <taxon>Gunneridae</taxon>
        <taxon>Pentapetalae</taxon>
        <taxon>rosids</taxon>
        <taxon>fabids</taxon>
        <taxon>Fabales</taxon>
        <taxon>Fabaceae</taxon>
        <taxon>Papilionoideae</taxon>
        <taxon>50 kb inversion clade</taxon>
        <taxon>NPAAA clade</taxon>
        <taxon>Hologalegina</taxon>
        <taxon>IRL clade</taxon>
        <taxon>Trifolieae</taxon>
        <taxon>Trifolium</taxon>
    </lineage>
</organism>